<proteinExistence type="predicted"/>
<feature type="compositionally biased region" description="Low complexity" evidence="4">
    <location>
        <begin position="144"/>
        <end position="155"/>
    </location>
</feature>
<feature type="region of interest" description="Disordered" evidence="4">
    <location>
        <begin position="344"/>
        <end position="389"/>
    </location>
</feature>
<feature type="compositionally biased region" description="Gly residues" evidence="4">
    <location>
        <begin position="120"/>
        <end position="129"/>
    </location>
</feature>
<dbReference type="GO" id="GO:0019814">
    <property type="term" value="C:immunoglobulin complex"/>
    <property type="evidence" value="ECO:0007669"/>
    <property type="project" value="UniProtKB-KW"/>
</dbReference>
<dbReference type="Gene3D" id="2.60.40.10">
    <property type="entry name" value="Immunoglobulins"/>
    <property type="match status" value="1"/>
</dbReference>
<evidence type="ECO:0000256" key="2">
    <source>
        <dbReference type="ARBA" id="ARBA00023130"/>
    </source>
</evidence>
<dbReference type="InterPro" id="IPR007110">
    <property type="entry name" value="Ig-like_dom"/>
</dbReference>
<name>A0A8U7NNQ5_CORMO</name>
<keyword evidence="3" id="KW-1280">Immunoglobulin</keyword>
<reference evidence="5" key="3">
    <citation type="submission" date="2025-09" db="UniProtKB">
        <authorList>
            <consortium name="Ensembl"/>
        </authorList>
    </citation>
    <scope>IDENTIFICATION</scope>
</reference>
<reference evidence="5" key="2">
    <citation type="submission" date="2025-08" db="UniProtKB">
        <authorList>
            <consortium name="Ensembl"/>
        </authorList>
    </citation>
    <scope>IDENTIFICATION</scope>
</reference>
<keyword evidence="1" id="KW-0391">Immunity</keyword>
<feature type="region of interest" description="Disordered" evidence="4">
    <location>
        <begin position="1"/>
        <end position="233"/>
    </location>
</feature>
<dbReference type="Ensembl" id="ENSCMUT00000035860.1">
    <property type="protein sequence ID" value="ENSCMUP00000031965.1"/>
    <property type="gene ID" value="ENSCMUG00000019174.1"/>
</dbReference>
<dbReference type="PANTHER" id="PTHR23266">
    <property type="entry name" value="IMMUNOGLOBULIN HEAVY CHAIN"/>
    <property type="match status" value="1"/>
</dbReference>
<dbReference type="GO" id="GO:0002250">
    <property type="term" value="P:adaptive immune response"/>
    <property type="evidence" value="ECO:0007669"/>
    <property type="project" value="UniProtKB-KW"/>
</dbReference>
<feature type="compositionally biased region" description="Pro residues" evidence="4">
    <location>
        <begin position="350"/>
        <end position="361"/>
    </location>
</feature>
<evidence type="ECO:0000313" key="6">
    <source>
        <dbReference type="Proteomes" id="UP000694553"/>
    </source>
</evidence>
<dbReference type="SUPFAM" id="SSF48726">
    <property type="entry name" value="Immunoglobulin"/>
    <property type="match status" value="1"/>
</dbReference>
<dbReference type="AlphaFoldDB" id="A0A8U7NNQ5"/>
<dbReference type="PROSITE" id="PS50835">
    <property type="entry name" value="IG_LIKE"/>
    <property type="match status" value="1"/>
</dbReference>
<dbReference type="SMART" id="SM00406">
    <property type="entry name" value="IGv"/>
    <property type="match status" value="1"/>
</dbReference>
<dbReference type="InterPro" id="IPR013106">
    <property type="entry name" value="Ig_V-set"/>
</dbReference>
<organism evidence="5 6">
    <name type="scientific">Corvus moneduloides</name>
    <name type="common">New Caledonian crow</name>
    <dbReference type="NCBI Taxonomy" id="1196302"/>
    <lineage>
        <taxon>Eukaryota</taxon>
        <taxon>Metazoa</taxon>
        <taxon>Chordata</taxon>
        <taxon>Craniata</taxon>
        <taxon>Vertebrata</taxon>
        <taxon>Euteleostomi</taxon>
        <taxon>Archelosauria</taxon>
        <taxon>Archosauria</taxon>
        <taxon>Dinosauria</taxon>
        <taxon>Saurischia</taxon>
        <taxon>Theropoda</taxon>
        <taxon>Coelurosauria</taxon>
        <taxon>Aves</taxon>
        <taxon>Neognathae</taxon>
        <taxon>Neoaves</taxon>
        <taxon>Telluraves</taxon>
        <taxon>Australaves</taxon>
        <taxon>Passeriformes</taxon>
        <taxon>Corvoidea</taxon>
        <taxon>Corvidae</taxon>
        <taxon>Corvus</taxon>
    </lineage>
</organism>
<dbReference type="Pfam" id="PF07686">
    <property type="entry name" value="V-set"/>
    <property type="match status" value="1"/>
</dbReference>
<feature type="compositionally biased region" description="Pro residues" evidence="4">
    <location>
        <begin position="191"/>
        <end position="207"/>
    </location>
</feature>
<evidence type="ECO:0000256" key="4">
    <source>
        <dbReference type="SAM" id="MobiDB-lite"/>
    </source>
</evidence>
<protein>
    <submittedName>
        <fullName evidence="5">Uncharacterized protein</fullName>
    </submittedName>
</protein>
<evidence type="ECO:0000313" key="5">
    <source>
        <dbReference type="Ensembl" id="ENSCMUP00000031965.1"/>
    </source>
</evidence>
<feature type="compositionally biased region" description="Low complexity" evidence="4">
    <location>
        <begin position="68"/>
        <end position="79"/>
    </location>
</feature>
<sequence>MASVTEPRPSSLAIRNRPRADAAYSSDPSRLIPATNASPAPGPWRIQRTWDRARPEPDARQRRRRDPPGGWRSPPDSSRVTAARSPAGKRGDGDEAPDPAVSRGGRRAPEAAGTHLGGPREPGGRGAGGSSKPDPRQRRRRDPPGGWRSPPDSSRVTAARSPAGKRGDGDGQSSTTDPNPDSWPQIGTLAPPQPPPPPPGPRGPPRWVPAASGARRPPRDTAGSGASSPSPLFPAGLRAAVTLLESGGDLQPPGGSLRLLCRASGFDFSKFGMFWIRQKPGQGLELVASIHSGGSSTEYAPSVEGRFRISRDNGQSSVTLTMSSLRDEDSAAYFCAKRDSGYGTAQPGAGPVPSPGCPESPRPFLQTSALDPTLDPLSKPLGTPASNLSTGPWISTLFSKTFSEGQHRAQSFGSKTWVSA</sequence>
<evidence type="ECO:0000256" key="3">
    <source>
        <dbReference type="ARBA" id="ARBA00043265"/>
    </source>
</evidence>
<feature type="compositionally biased region" description="Basic and acidic residues" evidence="4">
    <location>
        <begin position="48"/>
        <end position="60"/>
    </location>
</feature>
<reference evidence="6" key="1">
    <citation type="submission" date="2019-10" db="EMBL/GenBank/DDBJ databases">
        <title>Corvus moneduloides (New Caledonian crow) genome, bCorMon1, primary haplotype.</title>
        <authorList>
            <person name="Rutz C."/>
            <person name="Fungtammasan C."/>
            <person name="Mountcastle J."/>
            <person name="Formenti G."/>
            <person name="Chow W."/>
            <person name="Howe K."/>
            <person name="Steele M.P."/>
            <person name="Fernandes J."/>
            <person name="Gilbert M.T.P."/>
            <person name="Fedrigo O."/>
            <person name="Jarvis E.D."/>
            <person name="Gemmell N."/>
        </authorList>
    </citation>
    <scope>NUCLEOTIDE SEQUENCE [LARGE SCALE GENOMIC DNA]</scope>
</reference>
<dbReference type="InterPro" id="IPR050199">
    <property type="entry name" value="IgHV"/>
</dbReference>
<dbReference type="FunFam" id="2.60.40.10:FF:002198">
    <property type="entry name" value="Immunoglobulin heavy variable 5-2"/>
    <property type="match status" value="1"/>
</dbReference>
<dbReference type="InterPro" id="IPR036179">
    <property type="entry name" value="Ig-like_dom_sf"/>
</dbReference>
<keyword evidence="2" id="KW-1064">Adaptive immunity</keyword>
<dbReference type="GO" id="GO:0005576">
    <property type="term" value="C:extracellular region"/>
    <property type="evidence" value="ECO:0007669"/>
    <property type="project" value="UniProtKB-ARBA"/>
</dbReference>
<keyword evidence="6" id="KW-1185">Reference proteome</keyword>
<accession>A0A8U7NNQ5</accession>
<dbReference type="InterPro" id="IPR013783">
    <property type="entry name" value="Ig-like_fold"/>
</dbReference>
<evidence type="ECO:0000256" key="1">
    <source>
        <dbReference type="ARBA" id="ARBA00022859"/>
    </source>
</evidence>
<dbReference type="Proteomes" id="UP000694553">
    <property type="component" value="Unassembled WGS sequence"/>
</dbReference>